<evidence type="ECO:0000313" key="3">
    <source>
        <dbReference type="WBParaSite" id="ACAC_0001283101-mRNA-1"/>
    </source>
</evidence>
<proteinExistence type="predicted"/>
<dbReference type="STRING" id="6313.A0A0K0DMC7"/>
<name>A0A0K0DMC7_ANGCA</name>
<dbReference type="Proteomes" id="UP000035642">
    <property type="component" value="Unassembled WGS sequence"/>
</dbReference>
<dbReference type="WBParaSite" id="ACAC_0001283101-mRNA-1">
    <property type="protein sequence ID" value="ACAC_0001283101-mRNA-1"/>
    <property type="gene ID" value="ACAC_0001283101"/>
</dbReference>
<feature type="region of interest" description="Disordered" evidence="1">
    <location>
        <begin position="1"/>
        <end position="58"/>
    </location>
</feature>
<feature type="compositionally biased region" description="Basic residues" evidence="1">
    <location>
        <begin position="25"/>
        <end position="43"/>
    </location>
</feature>
<protein>
    <submittedName>
        <fullName evidence="3">Uncharacterized protein</fullName>
    </submittedName>
</protein>
<accession>A0A0K0DMC7</accession>
<reference evidence="3" key="2">
    <citation type="submission" date="2016-04" db="UniProtKB">
        <authorList>
            <consortium name="WormBaseParasite"/>
        </authorList>
    </citation>
    <scope>IDENTIFICATION</scope>
</reference>
<evidence type="ECO:0000256" key="1">
    <source>
        <dbReference type="SAM" id="MobiDB-lite"/>
    </source>
</evidence>
<sequence length="334" mass="37481">MGPGSRVILSPASSDGDGQDEMTRLRHALQHARHSPRKRRRRISSPERTTGAGSIPVATEIDSKSSCLREIDFVRGEQRLRAWIVNTILEPLDRRIKETNSKLEKEHSSPPLRIGVSSVETLQAALVSRPELLDTMFPYILPFLSVHSNQSYLVGRISELASDKFMMEYIWNGGGKEPVQEKVTISYRVARRPWGEHLPTDAMLVFSLFSAYMDTQLTSNPLVGTCRLAQPFSALYTLKAPQRPNAVHLAAESFYLHMSTIYPPHVDFVFNDADGSPSRPAIPRGARNLFAAILSFISHAKVGCHKCLSLVQLDLEYHWLDVAVFERRALSSMD</sequence>
<dbReference type="Pfam" id="PF09786">
    <property type="entry name" value="CytochromB561_N"/>
    <property type="match status" value="1"/>
</dbReference>
<dbReference type="PANTHER" id="PTHR21780:SF0">
    <property type="entry name" value="TRANSMEMBRANE PROTEIN 209"/>
    <property type="match status" value="1"/>
</dbReference>
<dbReference type="GO" id="GO:0016020">
    <property type="term" value="C:membrane"/>
    <property type="evidence" value="ECO:0007669"/>
    <property type="project" value="TreeGrafter"/>
</dbReference>
<dbReference type="PANTHER" id="PTHR21780">
    <property type="entry name" value="TRANSMEMBRANE PROTEIN 209"/>
    <property type="match status" value="1"/>
</dbReference>
<reference evidence="2" key="1">
    <citation type="submission" date="2012-09" db="EMBL/GenBank/DDBJ databases">
        <authorList>
            <person name="Martin A.A."/>
        </authorList>
    </citation>
    <scope>NUCLEOTIDE SEQUENCE</scope>
</reference>
<evidence type="ECO:0000313" key="2">
    <source>
        <dbReference type="Proteomes" id="UP000035642"/>
    </source>
</evidence>
<dbReference type="InterPro" id="IPR019176">
    <property type="entry name" value="Cytochrome_B561-rel"/>
</dbReference>
<dbReference type="AlphaFoldDB" id="A0A0K0DMC7"/>
<organism evidence="2 3">
    <name type="scientific">Angiostrongylus cantonensis</name>
    <name type="common">Rat lungworm</name>
    <dbReference type="NCBI Taxonomy" id="6313"/>
    <lineage>
        <taxon>Eukaryota</taxon>
        <taxon>Metazoa</taxon>
        <taxon>Ecdysozoa</taxon>
        <taxon>Nematoda</taxon>
        <taxon>Chromadorea</taxon>
        <taxon>Rhabditida</taxon>
        <taxon>Rhabditina</taxon>
        <taxon>Rhabditomorpha</taxon>
        <taxon>Strongyloidea</taxon>
        <taxon>Metastrongylidae</taxon>
        <taxon>Angiostrongylus</taxon>
    </lineage>
</organism>
<keyword evidence="2" id="KW-1185">Reference proteome</keyword>